<reference evidence="5" key="2">
    <citation type="submission" date="2015-06" db="UniProtKB">
        <authorList>
            <consortium name="EnsemblMetazoa"/>
        </authorList>
    </citation>
    <scope>IDENTIFICATION</scope>
</reference>
<protein>
    <recommendedName>
        <fullName evidence="7">G-protein coupled receptors family 1 profile domain-containing protein</fullName>
    </recommendedName>
</protein>
<organism evidence="5 6">
    <name type="scientific">Megaselia scalaris</name>
    <name type="common">Humpbacked fly</name>
    <name type="synonym">Phora scalaris</name>
    <dbReference type="NCBI Taxonomy" id="36166"/>
    <lineage>
        <taxon>Eukaryota</taxon>
        <taxon>Metazoa</taxon>
        <taxon>Ecdysozoa</taxon>
        <taxon>Arthropoda</taxon>
        <taxon>Hexapoda</taxon>
        <taxon>Insecta</taxon>
        <taxon>Pterygota</taxon>
        <taxon>Neoptera</taxon>
        <taxon>Endopterygota</taxon>
        <taxon>Diptera</taxon>
        <taxon>Brachycera</taxon>
        <taxon>Muscomorpha</taxon>
        <taxon>Platypezoidea</taxon>
        <taxon>Phoridae</taxon>
        <taxon>Megaseliini</taxon>
        <taxon>Megaselia</taxon>
    </lineage>
</organism>
<dbReference type="SUPFAM" id="SSF81321">
    <property type="entry name" value="Family A G protein-coupled receptor-like"/>
    <property type="match status" value="1"/>
</dbReference>
<evidence type="ECO:0000256" key="2">
    <source>
        <dbReference type="ARBA" id="ARBA00022475"/>
    </source>
</evidence>
<keyword evidence="4" id="KW-0472">Membrane</keyword>
<proteinExistence type="predicted"/>
<feature type="transmembrane region" description="Helical" evidence="4">
    <location>
        <begin position="83"/>
        <end position="107"/>
    </location>
</feature>
<name>T1GQK0_MEGSC</name>
<keyword evidence="6" id="KW-1185">Reference proteome</keyword>
<dbReference type="PANTHER" id="PTHR24241:SF170">
    <property type="entry name" value="G-PROTEIN COUPLED RECEPTORS FAMILY 1 PROFILE DOMAIN-CONTAINING PROTEIN"/>
    <property type="match status" value="1"/>
</dbReference>
<evidence type="ECO:0000256" key="3">
    <source>
        <dbReference type="ARBA" id="ARBA00023170"/>
    </source>
</evidence>
<dbReference type="GO" id="GO:0004930">
    <property type="term" value="F:G protein-coupled receptor activity"/>
    <property type="evidence" value="ECO:0007669"/>
    <property type="project" value="TreeGrafter"/>
</dbReference>
<dbReference type="STRING" id="36166.T1GQK0"/>
<dbReference type="GO" id="GO:0005886">
    <property type="term" value="C:plasma membrane"/>
    <property type="evidence" value="ECO:0007669"/>
    <property type="project" value="UniProtKB-SubCell"/>
</dbReference>
<dbReference type="CDD" id="cd00637">
    <property type="entry name" value="7tm_classA_rhodopsin-like"/>
    <property type="match status" value="1"/>
</dbReference>
<evidence type="ECO:0008006" key="7">
    <source>
        <dbReference type="Google" id="ProtNLM"/>
    </source>
</evidence>
<feature type="transmembrane region" description="Helical" evidence="4">
    <location>
        <begin position="143"/>
        <end position="162"/>
    </location>
</feature>
<keyword evidence="4" id="KW-1133">Transmembrane helix</keyword>
<dbReference type="EMBL" id="CAQQ02057370">
    <property type="status" value="NOT_ANNOTATED_CDS"/>
    <property type="molecule type" value="Genomic_DNA"/>
</dbReference>
<dbReference type="EMBL" id="CAQQ02057369">
    <property type="status" value="NOT_ANNOTATED_CDS"/>
    <property type="molecule type" value="Genomic_DNA"/>
</dbReference>
<evidence type="ECO:0000256" key="4">
    <source>
        <dbReference type="SAM" id="Phobius"/>
    </source>
</evidence>
<dbReference type="PANTHER" id="PTHR24241">
    <property type="entry name" value="NEUROPEPTIDE RECEPTOR-RELATED G-PROTEIN COUPLED RECEPTOR"/>
    <property type="match status" value="1"/>
</dbReference>
<feature type="transmembrane region" description="Helical" evidence="4">
    <location>
        <begin position="174"/>
        <end position="193"/>
    </location>
</feature>
<dbReference type="GO" id="GO:0042277">
    <property type="term" value="F:peptide binding"/>
    <property type="evidence" value="ECO:0007669"/>
    <property type="project" value="TreeGrafter"/>
</dbReference>
<keyword evidence="4" id="KW-0812">Transmembrane</keyword>
<dbReference type="EMBL" id="CAQQ02057371">
    <property type="status" value="NOT_ANNOTATED_CDS"/>
    <property type="molecule type" value="Genomic_DNA"/>
</dbReference>
<feature type="transmembrane region" description="Helical" evidence="4">
    <location>
        <begin position="44"/>
        <end position="63"/>
    </location>
</feature>
<sequence>MRHVDKIFTPHFCPSRSPINPCSTYQIDVSFYVTLKPPSRCQCWMAFTWISAGLLCCPPLLGYSVPLYNKEAYVCMLDWGNMAAYSATLGILVLGPSVISIVHNYGYIFVMMRRLRSGEPIHDKEYATALAENLANPSHMMSFVLVFAFWASWLPLIFVRIYQGITGYVIQNTMVNFGLVWIGVLNSFWKIVIMTAMSPQFRIALRVFCLTICCKTKGRLQAELIGLDPDDWSR</sequence>
<keyword evidence="2" id="KW-1003">Cell membrane</keyword>
<comment type="subcellular location">
    <subcellularLocation>
        <location evidence="1">Cell membrane</location>
        <topology evidence="1">Multi-pass membrane protein</topology>
    </subcellularLocation>
</comment>
<accession>T1GQK0</accession>
<evidence type="ECO:0000313" key="6">
    <source>
        <dbReference type="Proteomes" id="UP000015102"/>
    </source>
</evidence>
<dbReference type="OMA" id="YESFICI"/>
<reference evidence="6" key="1">
    <citation type="submission" date="2013-02" db="EMBL/GenBank/DDBJ databases">
        <authorList>
            <person name="Hughes D."/>
        </authorList>
    </citation>
    <scope>NUCLEOTIDE SEQUENCE</scope>
    <source>
        <strain>Durham</strain>
        <strain evidence="6">NC isolate 2 -- Noor lab</strain>
    </source>
</reference>
<dbReference type="GO" id="GO:0032870">
    <property type="term" value="P:cellular response to hormone stimulus"/>
    <property type="evidence" value="ECO:0007669"/>
    <property type="project" value="TreeGrafter"/>
</dbReference>
<dbReference type="Proteomes" id="UP000015102">
    <property type="component" value="Unassembled WGS sequence"/>
</dbReference>
<evidence type="ECO:0000256" key="1">
    <source>
        <dbReference type="ARBA" id="ARBA00004651"/>
    </source>
</evidence>
<evidence type="ECO:0000313" key="5">
    <source>
        <dbReference type="EnsemblMetazoa" id="MESCA005909-PA"/>
    </source>
</evidence>
<dbReference type="HOGENOM" id="CLU_009579_3_7_1"/>
<keyword evidence="3" id="KW-0675">Receptor</keyword>
<dbReference type="Gene3D" id="1.20.1070.10">
    <property type="entry name" value="Rhodopsin 7-helix transmembrane proteins"/>
    <property type="match status" value="1"/>
</dbReference>
<dbReference type="AlphaFoldDB" id="T1GQK0"/>
<dbReference type="EnsemblMetazoa" id="MESCA005909-RA">
    <property type="protein sequence ID" value="MESCA005909-PA"/>
    <property type="gene ID" value="MESCA005909"/>
</dbReference>